<dbReference type="GO" id="GO:0003998">
    <property type="term" value="F:acylphosphatase activity"/>
    <property type="evidence" value="ECO:0007669"/>
    <property type="project" value="UniProtKB-EC"/>
</dbReference>
<dbReference type="NCBIfam" id="NF011000">
    <property type="entry name" value="PRK14426.1"/>
    <property type="match status" value="1"/>
</dbReference>
<proteinExistence type="inferred from homology"/>
<dbReference type="EMBL" id="NASK01000101">
    <property type="protein sequence ID" value="OTQ48589.1"/>
    <property type="molecule type" value="Genomic_DNA"/>
</dbReference>
<comment type="caution">
    <text evidence="9">The sequence shown here is derived from an EMBL/GenBank/DDBJ whole genome shotgun (WGS) entry which is preliminary data.</text>
</comment>
<dbReference type="AlphaFoldDB" id="A0A242P985"/>
<evidence type="ECO:0000256" key="6">
    <source>
        <dbReference type="RuleBase" id="RU000553"/>
    </source>
</evidence>
<evidence type="ECO:0000256" key="3">
    <source>
        <dbReference type="ARBA" id="ARBA00015991"/>
    </source>
</evidence>
<accession>A0A242P985</accession>
<accession>A0A242NSX8</accession>
<reference evidence="9 10" key="1">
    <citation type="submission" date="2017-03" db="EMBL/GenBank/DDBJ databases">
        <title>Comparative genomics of honeybee gut symbionts reveal geographically distinct and subgroup specific antibiotic resistance.</title>
        <authorList>
            <person name="Ludvigsen J."/>
            <person name="Porcellato D."/>
            <person name="Labee-Lund T.M."/>
            <person name="Amdam G.V."/>
            <person name="Rudi K."/>
        </authorList>
    </citation>
    <scope>NUCLEOTIDE SEQUENCE [LARGE SCALE GENOMIC DNA]</scope>
    <source>
        <strain evidence="9 10">A-4-12</strain>
    </source>
</reference>
<dbReference type="Pfam" id="PF00708">
    <property type="entry name" value="Acylphosphatase"/>
    <property type="match status" value="1"/>
</dbReference>
<dbReference type="InterPro" id="IPR017968">
    <property type="entry name" value="Acylphosphatase_CS"/>
</dbReference>
<dbReference type="PROSITE" id="PS51160">
    <property type="entry name" value="ACYLPHOSPHATASE_3"/>
    <property type="match status" value="1"/>
</dbReference>
<evidence type="ECO:0000256" key="1">
    <source>
        <dbReference type="ARBA" id="ARBA00005614"/>
    </source>
</evidence>
<dbReference type="Gene3D" id="3.30.70.100">
    <property type="match status" value="1"/>
</dbReference>
<dbReference type="GeneID" id="99745682"/>
<protein>
    <recommendedName>
        <fullName evidence="3 5">Acylphosphatase</fullName>
        <ecNumber evidence="2 5">3.6.1.7</ecNumber>
    </recommendedName>
</protein>
<feature type="active site" evidence="5">
    <location>
        <position position="37"/>
    </location>
</feature>
<dbReference type="InterPro" id="IPR036046">
    <property type="entry name" value="Acylphosphatase-like_dom_sf"/>
</dbReference>
<dbReference type="Proteomes" id="UP000194968">
    <property type="component" value="Unassembled WGS sequence"/>
</dbReference>
<evidence type="ECO:0000256" key="5">
    <source>
        <dbReference type="PROSITE-ProRule" id="PRU00520"/>
    </source>
</evidence>
<comment type="catalytic activity">
    <reaction evidence="4 5 6">
        <text>an acyl phosphate + H2O = a carboxylate + phosphate + H(+)</text>
        <dbReference type="Rhea" id="RHEA:14965"/>
        <dbReference type="ChEBI" id="CHEBI:15377"/>
        <dbReference type="ChEBI" id="CHEBI:15378"/>
        <dbReference type="ChEBI" id="CHEBI:29067"/>
        <dbReference type="ChEBI" id="CHEBI:43474"/>
        <dbReference type="ChEBI" id="CHEBI:59918"/>
        <dbReference type="EC" id="3.6.1.7"/>
    </reaction>
</comment>
<dbReference type="PRINTS" id="PR00112">
    <property type="entry name" value="ACYLPHPHTASE"/>
</dbReference>
<evidence type="ECO:0000313" key="9">
    <source>
        <dbReference type="EMBL" id="OTQ48589.1"/>
    </source>
</evidence>
<sequence>MIRQVKIRVCGRVQGVGFRFFTYQQATKLGLVGYVKNLDNGDVEIVIQGDNISIAKLIQWLEQGGPVSARITAVNVMELIPESQLVGFHIKY</sequence>
<feature type="active site" evidence="5">
    <location>
        <position position="19"/>
    </location>
</feature>
<dbReference type="PROSITE" id="PS00151">
    <property type="entry name" value="ACYLPHOSPHATASE_2"/>
    <property type="match status" value="1"/>
</dbReference>
<gene>
    <name evidence="9" type="ORF">B6D06_09155</name>
</gene>
<evidence type="ECO:0000313" key="10">
    <source>
        <dbReference type="Proteomes" id="UP000194968"/>
    </source>
</evidence>
<dbReference type="SUPFAM" id="SSF54975">
    <property type="entry name" value="Acylphosphatase/BLUF domain-like"/>
    <property type="match status" value="1"/>
</dbReference>
<dbReference type="PANTHER" id="PTHR47268:SF4">
    <property type="entry name" value="ACYLPHOSPHATASE"/>
    <property type="match status" value="1"/>
</dbReference>
<dbReference type="EC" id="3.6.1.7" evidence="2 5"/>
<name>A0A242P985_9GAMM</name>
<dbReference type="InterPro" id="IPR001792">
    <property type="entry name" value="Acylphosphatase-like_dom"/>
</dbReference>
<evidence type="ECO:0000256" key="4">
    <source>
        <dbReference type="ARBA" id="ARBA00047645"/>
    </source>
</evidence>
<evidence type="ECO:0000256" key="7">
    <source>
        <dbReference type="RuleBase" id="RU004168"/>
    </source>
</evidence>
<comment type="similarity">
    <text evidence="1 7">Belongs to the acylphosphatase family.</text>
</comment>
<feature type="domain" description="Acylphosphatase-like" evidence="8">
    <location>
        <begin position="4"/>
        <end position="92"/>
    </location>
</feature>
<keyword evidence="5 6" id="KW-0378">Hydrolase</keyword>
<dbReference type="RefSeq" id="WP_065578099.1">
    <property type="nucleotide sequence ID" value="NZ_CP132382.1"/>
</dbReference>
<dbReference type="InterPro" id="IPR020456">
    <property type="entry name" value="Acylphosphatase"/>
</dbReference>
<evidence type="ECO:0000256" key="2">
    <source>
        <dbReference type="ARBA" id="ARBA00012150"/>
    </source>
</evidence>
<dbReference type="PROSITE" id="PS00150">
    <property type="entry name" value="ACYLPHOSPHATASE_1"/>
    <property type="match status" value="1"/>
</dbReference>
<dbReference type="PANTHER" id="PTHR47268">
    <property type="entry name" value="ACYLPHOSPHATASE"/>
    <property type="match status" value="1"/>
</dbReference>
<evidence type="ECO:0000259" key="8">
    <source>
        <dbReference type="PROSITE" id="PS51160"/>
    </source>
</evidence>
<dbReference type="OrthoDB" id="5295388at2"/>
<organism evidence="9 10">
    <name type="scientific">Gilliamella apis</name>
    <dbReference type="NCBI Taxonomy" id="1970738"/>
    <lineage>
        <taxon>Bacteria</taxon>
        <taxon>Pseudomonadati</taxon>
        <taxon>Pseudomonadota</taxon>
        <taxon>Gammaproteobacteria</taxon>
        <taxon>Orbales</taxon>
        <taxon>Orbaceae</taxon>
        <taxon>Gilliamella</taxon>
    </lineage>
</organism>